<accession>A0A630BU08</accession>
<evidence type="ECO:0000256" key="1">
    <source>
        <dbReference type="ARBA" id="ARBA00007274"/>
    </source>
</evidence>
<sequence>MEKITLKCNKNILNLLKQYNIYTKTYIENPRRFSRLKTKDFITIPLENNQLESVAGLGIEEYYAFKFSNILHEMGSFSFSGSFLPHYAKVGRYCSIADGVSMFNFQHPMDRISTASFTYETNHSFINNACQNHINKTFPIVNHNPSSSITHLIIQDDVWIGKDVLLKQGITLGTGCVIGQRAVATKDVPPYAIVAGIPAKIIKYRFNKKTIERLLKIQWWKYHFADFYDIDLNLKINQYLDLLEEKIIKKSISYYNPNKLYFRDILELKSKKIFNLF</sequence>
<dbReference type="SUPFAM" id="SSF51161">
    <property type="entry name" value="Trimeric LpxA-like enzymes"/>
    <property type="match status" value="1"/>
</dbReference>
<name>A0A630BU08_CAMJU</name>
<dbReference type="InterPro" id="IPR011004">
    <property type="entry name" value="Trimer_LpxA-like_sf"/>
</dbReference>
<dbReference type="CDD" id="cd03349">
    <property type="entry name" value="LbH_XAT"/>
    <property type="match status" value="1"/>
</dbReference>
<dbReference type="PANTHER" id="PTHR43300">
    <property type="entry name" value="ACETYLTRANSFERASE"/>
    <property type="match status" value="1"/>
</dbReference>
<reference evidence="2" key="1">
    <citation type="submission" date="2019-10" db="EMBL/GenBank/DDBJ databases">
        <authorList>
            <consortium name="NARMS: The National Antimicrobial Resistance Monitoring System"/>
        </authorList>
    </citation>
    <scope>NUCLEOTIDE SEQUENCE</scope>
    <source>
        <strain evidence="2">FSIS11925225</strain>
    </source>
</reference>
<dbReference type="GO" id="GO:0016740">
    <property type="term" value="F:transferase activity"/>
    <property type="evidence" value="ECO:0007669"/>
    <property type="project" value="UniProtKB-KW"/>
</dbReference>
<dbReference type="InterPro" id="IPR050179">
    <property type="entry name" value="Trans_hexapeptide_repeat"/>
</dbReference>
<comment type="caution">
    <text evidence="2">The sequence shown here is derived from an EMBL/GenBank/DDBJ whole genome shotgun (WGS) entry which is preliminary data.</text>
</comment>
<proteinExistence type="inferred from homology"/>
<keyword evidence="2" id="KW-0808">Transferase</keyword>
<dbReference type="RefSeq" id="WP_411633147.1">
    <property type="nucleotide sequence ID" value="NZ_JBIDNV010000003.1"/>
</dbReference>
<gene>
    <name evidence="2" type="ORF">GCJ05_00400</name>
</gene>
<dbReference type="AlphaFoldDB" id="A0A630BU08"/>
<evidence type="ECO:0000313" key="2">
    <source>
        <dbReference type="EMBL" id="EDG1981225.1"/>
    </source>
</evidence>
<dbReference type="Gene3D" id="2.160.10.10">
    <property type="entry name" value="Hexapeptide repeat proteins"/>
    <property type="match status" value="1"/>
</dbReference>
<dbReference type="PANTHER" id="PTHR43300:SF11">
    <property type="entry name" value="ACETYLTRANSFERASE RV3034C-RELATED"/>
    <property type="match status" value="1"/>
</dbReference>
<dbReference type="EMBL" id="AAMDJH010000001">
    <property type="protein sequence ID" value="EDG1981225.1"/>
    <property type="molecule type" value="Genomic_DNA"/>
</dbReference>
<organism evidence="2">
    <name type="scientific">Campylobacter jejuni</name>
    <dbReference type="NCBI Taxonomy" id="197"/>
    <lineage>
        <taxon>Bacteria</taxon>
        <taxon>Pseudomonadati</taxon>
        <taxon>Campylobacterota</taxon>
        <taxon>Epsilonproteobacteria</taxon>
        <taxon>Campylobacterales</taxon>
        <taxon>Campylobacteraceae</taxon>
        <taxon>Campylobacter</taxon>
    </lineage>
</organism>
<comment type="similarity">
    <text evidence="1">Belongs to the transferase hexapeptide repeat family.</text>
</comment>
<protein>
    <submittedName>
        <fullName evidence="2">Antibiotic acetyltransferase</fullName>
    </submittedName>
</protein>